<gene>
    <name evidence="2" type="ORF">IU459_36320</name>
</gene>
<feature type="compositionally biased region" description="Polar residues" evidence="1">
    <location>
        <begin position="136"/>
        <end position="145"/>
    </location>
</feature>
<evidence type="ECO:0000313" key="2">
    <source>
        <dbReference type="EMBL" id="MBF6302942.1"/>
    </source>
</evidence>
<evidence type="ECO:0008006" key="4">
    <source>
        <dbReference type="Google" id="ProtNLM"/>
    </source>
</evidence>
<organism evidence="2 3">
    <name type="scientific">Nocardia amamiensis</name>
    <dbReference type="NCBI Taxonomy" id="404578"/>
    <lineage>
        <taxon>Bacteria</taxon>
        <taxon>Bacillati</taxon>
        <taxon>Actinomycetota</taxon>
        <taxon>Actinomycetes</taxon>
        <taxon>Mycobacteriales</taxon>
        <taxon>Nocardiaceae</taxon>
        <taxon>Nocardia</taxon>
    </lineage>
</organism>
<feature type="region of interest" description="Disordered" evidence="1">
    <location>
        <begin position="120"/>
        <end position="145"/>
    </location>
</feature>
<evidence type="ECO:0000313" key="3">
    <source>
        <dbReference type="Proteomes" id="UP000702209"/>
    </source>
</evidence>
<dbReference type="EMBL" id="JADLQX010000083">
    <property type="protein sequence ID" value="MBF6302942.1"/>
    <property type="molecule type" value="Genomic_DNA"/>
</dbReference>
<evidence type="ECO:0000256" key="1">
    <source>
        <dbReference type="SAM" id="MobiDB-lite"/>
    </source>
</evidence>
<comment type="caution">
    <text evidence="2">The sequence shown here is derived from an EMBL/GenBank/DDBJ whole genome shotgun (WGS) entry which is preliminary data.</text>
</comment>
<sequence>MDRLLRGDLPPSGRCDLKTLAREAGVARTGFYPRTDAQGNQRPGPYQHLAEEFHRRLDALREAGAGPDPREVQITRLKEENAKLRERIRDRDTQIDELTEFNDRALSQLAAQHQEILRLRLPGGPPDNIRSLPAARQSQVTGPCS</sequence>
<dbReference type="RefSeq" id="WP_195134121.1">
    <property type="nucleotide sequence ID" value="NZ_JADLQX010000083.1"/>
</dbReference>
<proteinExistence type="predicted"/>
<keyword evidence="3" id="KW-1185">Reference proteome</keyword>
<reference evidence="2 3" key="1">
    <citation type="submission" date="2020-10" db="EMBL/GenBank/DDBJ databases">
        <title>Identification of Nocardia species via Next-generation sequencing and recognition of intraspecies genetic diversity.</title>
        <authorList>
            <person name="Li P."/>
            <person name="Li P."/>
            <person name="Lu B."/>
        </authorList>
    </citation>
    <scope>NUCLEOTIDE SEQUENCE [LARGE SCALE GENOMIC DNA]</scope>
    <source>
        <strain evidence="2 3">BJ06-0157</strain>
    </source>
</reference>
<accession>A0ABS0D4L4</accession>
<dbReference type="Proteomes" id="UP000702209">
    <property type="component" value="Unassembled WGS sequence"/>
</dbReference>
<name>A0ABS0D4L4_9NOCA</name>
<protein>
    <recommendedName>
        <fullName evidence="4">Transposase</fullName>
    </recommendedName>
</protein>